<evidence type="ECO:0000313" key="4">
    <source>
        <dbReference type="EMBL" id="OFV67155.1"/>
    </source>
</evidence>
<dbReference type="PANTHER" id="PTHR43637">
    <property type="entry name" value="UPF0273 PROTEIN TM_0370"/>
    <property type="match status" value="1"/>
</dbReference>
<dbReference type="NCBIfam" id="TIGR03880">
    <property type="entry name" value="KaiC_arch_3"/>
    <property type="match status" value="1"/>
</dbReference>
<proteinExistence type="predicted"/>
<accession>A0A1F2P7U9</accession>
<keyword evidence="2" id="KW-0067">ATP-binding</keyword>
<evidence type="ECO:0000259" key="3">
    <source>
        <dbReference type="PROSITE" id="PS51146"/>
    </source>
</evidence>
<dbReference type="GO" id="GO:0005524">
    <property type="term" value="F:ATP binding"/>
    <property type="evidence" value="ECO:0007669"/>
    <property type="project" value="UniProtKB-KW"/>
</dbReference>
<dbReference type="AlphaFoldDB" id="A0A1F2P7U9"/>
<dbReference type="SUPFAM" id="SSF52540">
    <property type="entry name" value="P-loop containing nucleoside triphosphate hydrolases"/>
    <property type="match status" value="1"/>
</dbReference>
<comment type="caution">
    <text evidence="4">The sequence shown here is derived from an EMBL/GenBank/DDBJ whole genome shotgun (WGS) entry which is preliminary data.</text>
</comment>
<dbReference type="PROSITE" id="PS51146">
    <property type="entry name" value="KAIC"/>
    <property type="match status" value="1"/>
</dbReference>
<dbReference type="InterPro" id="IPR014774">
    <property type="entry name" value="KaiC-like_dom"/>
</dbReference>
<name>A0A1F2P7U9_9EURY</name>
<dbReference type="Proteomes" id="UP000186940">
    <property type="component" value="Unassembled WGS sequence"/>
</dbReference>
<dbReference type="Pfam" id="PF06745">
    <property type="entry name" value="ATPase"/>
    <property type="match status" value="1"/>
</dbReference>
<dbReference type="EMBL" id="LYOS01000007">
    <property type="protein sequence ID" value="OFV67155.1"/>
    <property type="molecule type" value="Genomic_DNA"/>
</dbReference>
<gene>
    <name evidence="4" type="ORF">SCAL_001689</name>
</gene>
<feature type="domain" description="KaiC" evidence="3">
    <location>
        <begin position="2"/>
        <end position="231"/>
    </location>
</feature>
<organism evidence="4 5">
    <name type="scientific">Candidatus Syntropharchaeum caldarium</name>
    <dbReference type="NCBI Taxonomy" id="1838285"/>
    <lineage>
        <taxon>Archaea</taxon>
        <taxon>Methanobacteriati</taxon>
        <taxon>Methanobacteriota</taxon>
        <taxon>Stenosarchaea group</taxon>
        <taxon>Methanomicrobia</taxon>
        <taxon>Methanosarcinales</taxon>
        <taxon>ANME-2 cluster</taxon>
        <taxon>Candidatus Syntropharchaeum</taxon>
    </lineage>
</organism>
<dbReference type="STRING" id="1838285.SCAL_001689"/>
<evidence type="ECO:0000256" key="2">
    <source>
        <dbReference type="ARBA" id="ARBA00022840"/>
    </source>
</evidence>
<evidence type="ECO:0000256" key="1">
    <source>
        <dbReference type="ARBA" id="ARBA00022741"/>
    </source>
</evidence>
<sequence>MERLSVGIEGIDEMLGGGFPRGHTVLLVGGYGTGKTTFSLQYTYHGLLQGDSAIYITLDQSEKEIVDTAADYGWDLERYIREGKLLVVRFNPADIKVSIERIASELPEIIKNFGTKRLVFDSITLLEILFASEAERREHIFFLANLFKQSGITTILTSESATDDSLHSKYGFIEYVSDGVISLRYIRQCELREVSLALEIVKMRRSAHSRKIRPYSITNEGIVVHSSAELF</sequence>
<keyword evidence="1" id="KW-0547">Nucleotide-binding</keyword>
<reference evidence="4" key="1">
    <citation type="submission" date="2016-05" db="EMBL/GenBank/DDBJ databases">
        <title>Microbial consortia oxidize butane by reversing methanogenesis.</title>
        <authorList>
            <person name="Laso-Perez R."/>
            <person name="Richter M."/>
            <person name="Wegener G."/>
            <person name="Musat F."/>
        </authorList>
    </citation>
    <scope>NUCLEOTIDE SEQUENCE [LARGE SCALE GENOMIC DNA]</scope>
    <source>
        <strain evidence="4">BOX2</strain>
    </source>
</reference>
<keyword evidence="5" id="KW-1185">Reference proteome</keyword>
<evidence type="ECO:0000313" key="5">
    <source>
        <dbReference type="Proteomes" id="UP000186940"/>
    </source>
</evidence>
<dbReference type="PANTHER" id="PTHR43637:SF1">
    <property type="entry name" value="UPF0273 PROTEIN TM_0370"/>
    <property type="match status" value="1"/>
</dbReference>
<protein>
    <submittedName>
        <fullName evidence="4">Circadian clock protein KaiC</fullName>
    </submittedName>
</protein>
<dbReference type="Gene3D" id="3.40.50.300">
    <property type="entry name" value="P-loop containing nucleotide triphosphate hydrolases"/>
    <property type="match status" value="1"/>
</dbReference>
<dbReference type="InterPro" id="IPR027417">
    <property type="entry name" value="P-loop_NTPase"/>
</dbReference>
<dbReference type="InterPro" id="IPR010624">
    <property type="entry name" value="KaiC_dom"/>
</dbReference>
<dbReference type="InterPro" id="IPR022420">
    <property type="entry name" value="Circ_KaiC_arc"/>
</dbReference>